<reference evidence="3" key="1">
    <citation type="submission" date="2016-10" db="EMBL/GenBank/DDBJ databases">
        <authorList>
            <person name="Varghese N."/>
            <person name="Submissions S."/>
        </authorList>
    </citation>
    <scope>NUCLEOTIDE SEQUENCE [LARGE SCALE GENOMIC DNA]</scope>
    <source>
        <strain evidence="3">DSM 173</strain>
    </source>
</reference>
<dbReference type="OrthoDB" id="9783700at2"/>
<dbReference type="InterPro" id="IPR011044">
    <property type="entry name" value="Quino_amine_DH_bsu"/>
</dbReference>
<dbReference type="InterPro" id="IPR007788">
    <property type="entry name" value="QCT"/>
</dbReference>
<dbReference type="GO" id="GO:0016603">
    <property type="term" value="F:glutaminyl-peptide cyclotransferase activity"/>
    <property type="evidence" value="ECO:0007669"/>
    <property type="project" value="InterPro"/>
</dbReference>
<feature type="chain" id="PRO_5011776572" evidence="1">
    <location>
        <begin position="24"/>
        <end position="261"/>
    </location>
</feature>
<dbReference type="STRING" id="61595.SAMN05421644_11823"/>
<keyword evidence="3" id="KW-1185">Reference proteome</keyword>
<dbReference type="Pfam" id="PF05096">
    <property type="entry name" value="Glu_cyclase_2"/>
    <property type="match status" value="1"/>
</dbReference>
<dbReference type="PANTHER" id="PTHR31270:SF1">
    <property type="entry name" value="GLUTAMINYL-PEPTIDE CYCLOTRANSFERASE"/>
    <property type="match status" value="1"/>
</dbReference>
<dbReference type="Proteomes" id="UP000198672">
    <property type="component" value="Unassembled WGS sequence"/>
</dbReference>
<protein>
    <submittedName>
        <fullName evidence="2">Glutaminyl-peptide cyclotransferase</fullName>
    </submittedName>
</protein>
<name>A0A1H3FEZ8_ALLWA</name>
<dbReference type="RefSeq" id="WP_091333501.1">
    <property type="nucleotide sequence ID" value="NZ_FNOW01000018.1"/>
</dbReference>
<dbReference type="EMBL" id="FNOW01000018">
    <property type="protein sequence ID" value="SDX89455.1"/>
    <property type="molecule type" value="Genomic_DNA"/>
</dbReference>
<dbReference type="SUPFAM" id="SSF50969">
    <property type="entry name" value="YVTN repeat-like/Quinoprotein amine dehydrogenase"/>
    <property type="match status" value="1"/>
</dbReference>
<evidence type="ECO:0000256" key="1">
    <source>
        <dbReference type="SAM" id="SignalP"/>
    </source>
</evidence>
<dbReference type="AlphaFoldDB" id="A0A1H3FEZ8"/>
<organism evidence="2 3">
    <name type="scientific">Allochromatium warmingii</name>
    <name type="common">Chromatium warmingii</name>
    <dbReference type="NCBI Taxonomy" id="61595"/>
    <lineage>
        <taxon>Bacteria</taxon>
        <taxon>Pseudomonadati</taxon>
        <taxon>Pseudomonadota</taxon>
        <taxon>Gammaproteobacteria</taxon>
        <taxon>Chromatiales</taxon>
        <taxon>Chromatiaceae</taxon>
        <taxon>Allochromatium</taxon>
    </lineage>
</organism>
<evidence type="ECO:0000313" key="3">
    <source>
        <dbReference type="Proteomes" id="UP000198672"/>
    </source>
</evidence>
<keyword evidence="1" id="KW-0732">Signal</keyword>
<feature type="signal peptide" evidence="1">
    <location>
        <begin position="1"/>
        <end position="23"/>
    </location>
</feature>
<accession>A0A1H3FEZ8</accession>
<proteinExistence type="predicted"/>
<sequence>MPLFSHAHLLLFLLILIANHAQADLIPDSIPRITYRVLASYPHDPQAFTQGLVLINGQLYESTGQYGRSTVRRVHLQSGQIEQSIPLAAKLFGEGLIFWRGRLIQLTWRERLGIIYNAQTFEQLATFSYQGEGWGLTHDEQHWILSDGTDQLRFLDPETQRVVRRLSIHADSRPMRWLNELEYIKGAIWANVWRSDDILRIAPDTGAVTGVLNVAALYPLNQRTSAEAVLNGIAYDAASGQVLITGKYWPRLYAIAIDSEN</sequence>
<gene>
    <name evidence="2" type="ORF">SAMN05421644_11823</name>
</gene>
<evidence type="ECO:0000313" key="2">
    <source>
        <dbReference type="EMBL" id="SDX89455.1"/>
    </source>
</evidence>
<keyword evidence="2" id="KW-0808">Transferase</keyword>
<dbReference type="PANTHER" id="PTHR31270">
    <property type="entry name" value="GLUTAMINYL-PEPTIDE CYCLOTRANSFERASE"/>
    <property type="match status" value="1"/>
</dbReference>